<dbReference type="SUPFAM" id="SSF56059">
    <property type="entry name" value="Glutathione synthetase ATP-binding domain-like"/>
    <property type="match status" value="1"/>
</dbReference>
<dbReference type="Proteomes" id="UP000468735">
    <property type="component" value="Unassembled WGS sequence"/>
</dbReference>
<dbReference type="Pfam" id="PF21068">
    <property type="entry name" value="ATPgraspMvdD"/>
    <property type="match status" value="1"/>
</dbReference>
<evidence type="ECO:0000259" key="2">
    <source>
        <dbReference type="PROSITE" id="PS50975"/>
    </source>
</evidence>
<dbReference type="GO" id="GO:0005524">
    <property type="term" value="F:ATP binding"/>
    <property type="evidence" value="ECO:0007669"/>
    <property type="project" value="UniProtKB-UniRule"/>
</dbReference>
<protein>
    <submittedName>
        <fullName evidence="3">ATP-dependent carboxylate-amine ligase</fullName>
    </submittedName>
</protein>
<gene>
    <name evidence="3" type="ORF">F8566_33530</name>
</gene>
<dbReference type="PROSITE" id="PS50975">
    <property type="entry name" value="ATP_GRASP"/>
    <property type="match status" value="1"/>
</dbReference>
<name>A0A6H9YRI8_9ACTN</name>
<feature type="domain" description="ATP-grasp" evidence="2">
    <location>
        <begin position="136"/>
        <end position="326"/>
    </location>
</feature>
<keyword evidence="3" id="KW-0436">Ligase</keyword>
<evidence type="ECO:0000256" key="1">
    <source>
        <dbReference type="PROSITE-ProRule" id="PRU00409"/>
    </source>
</evidence>
<sequence>MTANPGPSVLILTQEFDLTVDPVITALKERGARVVRVDLSYFPRRMQLTTSDFGGTPRRLLRDVEAGREVDLDELSAVWYRRPTAFDFGPDMGKAEGEFARREAMQGVGGILRATNCLWVNRPDVDAVGELKPFQLELAKRLGLRVPRTLVTNDPQEVVDLLDSSDGPIVYKAFTGGVIHYPGAFPAGLLTTVVGDEIRENLDRVGHTMCMFQEYIEKAYEVRLTVMGNTYLPVTISSQERDNTRVDWRGETTDMPYGPYHPLPEEIVKKTQALLTELGAVYAAVDFIVTPSGEYIFLEVNPMGQFMWMQHDIGIPMGDHFADLLMRGGPFTRGEVTQIGY</sequence>
<proteinExistence type="predicted"/>
<keyword evidence="4" id="KW-1185">Reference proteome</keyword>
<dbReference type="EMBL" id="WBMT01000018">
    <property type="protein sequence ID" value="KAB2343655.1"/>
    <property type="molecule type" value="Genomic_DNA"/>
</dbReference>
<dbReference type="PANTHER" id="PTHR21621">
    <property type="entry name" value="RIBOSOMAL PROTEIN S6 MODIFICATION PROTEIN"/>
    <property type="match status" value="1"/>
</dbReference>
<dbReference type="GO" id="GO:0005737">
    <property type="term" value="C:cytoplasm"/>
    <property type="evidence" value="ECO:0007669"/>
    <property type="project" value="TreeGrafter"/>
</dbReference>
<reference evidence="3 4" key="1">
    <citation type="submission" date="2019-09" db="EMBL/GenBank/DDBJ databases">
        <title>Actinomadura physcomitrii sp. nov., a novel actinomycete isolated from moss [Physcomitrium sphaericum (Ludw) Fuernr].</title>
        <authorList>
            <person name="Zhuang X."/>
            <person name="Liu C."/>
        </authorList>
    </citation>
    <scope>NUCLEOTIDE SEQUENCE [LARGE SCALE GENOMIC DNA]</scope>
    <source>
        <strain evidence="3 4">HMC1</strain>
    </source>
</reference>
<dbReference type="GO" id="GO:0009432">
    <property type="term" value="P:SOS response"/>
    <property type="evidence" value="ECO:0007669"/>
    <property type="project" value="TreeGrafter"/>
</dbReference>
<keyword evidence="1" id="KW-0067">ATP-binding</keyword>
<dbReference type="Gene3D" id="3.30.470.20">
    <property type="entry name" value="ATP-grasp fold, B domain"/>
    <property type="match status" value="1"/>
</dbReference>
<evidence type="ECO:0000313" key="4">
    <source>
        <dbReference type="Proteomes" id="UP000468735"/>
    </source>
</evidence>
<dbReference type="GO" id="GO:0018169">
    <property type="term" value="F:ribosomal S6-glutamic acid ligase activity"/>
    <property type="evidence" value="ECO:0007669"/>
    <property type="project" value="TreeGrafter"/>
</dbReference>
<organism evidence="3 4">
    <name type="scientific">Actinomadura rudentiformis</name>
    <dbReference type="NCBI Taxonomy" id="359158"/>
    <lineage>
        <taxon>Bacteria</taxon>
        <taxon>Bacillati</taxon>
        <taxon>Actinomycetota</taxon>
        <taxon>Actinomycetes</taxon>
        <taxon>Streptosporangiales</taxon>
        <taxon>Thermomonosporaceae</taxon>
        <taxon>Actinomadura</taxon>
    </lineage>
</organism>
<dbReference type="GO" id="GO:0046872">
    <property type="term" value="F:metal ion binding"/>
    <property type="evidence" value="ECO:0007669"/>
    <property type="project" value="InterPro"/>
</dbReference>
<dbReference type="RefSeq" id="WP_151565879.1">
    <property type="nucleotide sequence ID" value="NZ_WBMT01000018.1"/>
</dbReference>
<dbReference type="InterPro" id="IPR011761">
    <property type="entry name" value="ATP-grasp"/>
</dbReference>
<comment type="caution">
    <text evidence="3">The sequence shown here is derived from an EMBL/GenBank/DDBJ whole genome shotgun (WGS) entry which is preliminary data.</text>
</comment>
<accession>A0A6H9YRI8</accession>
<keyword evidence="1" id="KW-0547">Nucleotide-binding</keyword>
<dbReference type="OrthoDB" id="9794735at2"/>
<evidence type="ECO:0000313" key="3">
    <source>
        <dbReference type="EMBL" id="KAB2343655.1"/>
    </source>
</evidence>
<dbReference type="InterPro" id="IPR048936">
    <property type="entry name" value="MvdD-like_ATPgrasp"/>
</dbReference>
<dbReference type="AlphaFoldDB" id="A0A6H9YRI8"/>
<dbReference type="PANTHER" id="PTHR21621:SF0">
    <property type="entry name" value="BETA-CITRYLGLUTAMATE SYNTHASE B-RELATED"/>
    <property type="match status" value="1"/>
</dbReference>